<dbReference type="STRING" id="1336337.A0A3N4J9S1"/>
<sequence>MSSSQMLVHDFVKSVFHMLELHDGSLYDKKKLFAFLCTHGAKGLSVSLIGQKRSGFLSNLATILSEEKSKLKTKLQNVIICPLPIAELAHTLFLDKVFKVTTPRLQHNLPLSAAHWTHIRSKIVEDKLTAPKWWAHIHEAPISIYENNIFATPALMYEELLVQDKEDFPSEVQPATLSGDDFLQSEMEEDNYHDAAQSISFQDEDFGESFEVDRRPFLGDSTNYYDGYNSN</sequence>
<accession>A0A3N4J9S1</accession>
<keyword evidence="2" id="KW-1185">Reference proteome</keyword>
<reference evidence="1 2" key="1">
    <citation type="journal article" date="2018" name="Nat. Ecol. Evol.">
        <title>Pezizomycetes genomes reveal the molecular basis of ectomycorrhizal truffle lifestyle.</title>
        <authorList>
            <person name="Murat C."/>
            <person name="Payen T."/>
            <person name="Noel B."/>
            <person name="Kuo A."/>
            <person name="Morin E."/>
            <person name="Chen J."/>
            <person name="Kohler A."/>
            <person name="Krizsan K."/>
            <person name="Balestrini R."/>
            <person name="Da Silva C."/>
            <person name="Montanini B."/>
            <person name="Hainaut M."/>
            <person name="Levati E."/>
            <person name="Barry K.W."/>
            <person name="Belfiori B."/>
            <person name="Cichocki N."/>
            <person name="Clum A."/>
            <person name="Dockter R.B."/>
            <person name="Fauchery L."/>
            <person name="Guy J."/>
            <person name="Iotti M."/>
            <person name="Le Tacon F."/>
            <person name="Lindquist E.A."/>
            <person name="Lipzen A."/>
            <person name="Malagnac F."/>
            <person name="Mello A."/>
            <person name="Molinier V."/>
            <person name="Miyauchi S."/>
            <person name="Poulain J."/>
            <person name="Riccioni C."/>
            <person name="Rubini A."/>
            <person name="Sitrit Y."/>
            <person name="Splivallo R."/>
            <person name="Traeger S."/>
            <person name="Wang M."/>
            <person name="Zifcakova L."/>
            <person name="Wipf D."/>
            <person name="Zambonelli A."/>
            <person name="Paolocci F."/>
            <person name="Nowrousian M."/>
            <person name="Ottonello S."/>
            <person name="Baldrian P."/>
            <person name="Spatafora J.W."/>
            <person name="Henrissat B."/>
            <person name="Nagy L.G."/>
            <person name="Aury J.M."/>
            <person name="Wincker P."/>
            <person name="Grigoriev I.V."/>
            <person name="Bonfante P."/>
            <person name="Martin F.M."/>
        </authorList>
    </citation>
    <scope>NUCLEOTIDE SEQUENCE [LARGE SCALE GENOMIC DNA]</scope>
    <source>
        <strain evidence="1 2">120613-1</strain>
    </source>
</reference>
<proteinExistence type="predicted"/>
<evidence type="ECO:0000313" key="1">
    <source>
        <dbReference type="EMBL" id="RPA93391.1"/>
    </source>
</evidence>
<evidence type="ECO:0000313" key="2">
    <source>
        <dbReference type="Proteomes" id="UP000276215"/>
    </source>
</evidence>
<organism evidence="1 2">
    <name type="scientific">Choiromyces venosus 120613-1</name>
    <dbReference type="NCBI Taxonomy" id="1336337"/>
    <lineage>
        <taxon>Eukaryota</taxon>
        <taxon>Fungi</taxon>
        <taxon>Dikarya</taxon>
        <taxon>Ascomycota</taxon>
        <taxon>Pezizomycotina</taxon>
        <taxon>Pezizomycetes</taxon>
        <taxon>Pezizales</taxon>
        <taxon>Tuberaceae</taxon>
        <taxon>Choiromyces</taxon>
    </lineage>
</organism>
<gene>
    <name evidence="1" type="ORF">L873DRAFT_63924</name>
</gene>
<protein>
    <submittedName>
        <fullName evidence="1">Uncharacterized protein</fullName>
    </submittedName>
</protein>
<dbReference type="Proteomes" id="UP000276215">
    <property type="component" value="Unassembled WGS sequence"/>
</dbReference>
<dbReference type="EMBL" id="ML120453">
    <property type="protein sequence ID" value="RPA93391.1"/>
    <property type="molecule type" value="Genomic_DNA"/>
</dbReference>
<name>A0A3N4J9S1_9PEZI</name>
<dbReference type="AlphaFoldDB" id="A0A3N4J9S1"/>